<proteinExistence type="predicted"/>
<dbReference type="PROSITE" id="PS50056">
    <property type="entry name" value="TYR_PHOSPHATASE_2"/>
    <property type="match status" value="1"/>
</dbReference>
<dbReference type="InterPro" id="IPR029021">
    <property type="entry name" value="Prot-tyrosine_phosphatase-like"/>
</dbReference>
<feature type="transmembrane region" description="Helical" evidence="1">
    <location>
        <begin position="218"/>
        <end position="235"/>
    </location>
</feature>
<organism evidence="4 5">
    <name type="scientific">Orbus sasakiae</name>
    <dbReference type="NCBI Taxonomy" id="1078475"/>
    <lineage>
        <taxon>Bacteria</taxon>
        <taxon>Pseudomonadati</taxon>
        <taxon>Pseudomonadota</taxon>
        <taxon>Gammaproteobacteria</taxon>
        <taxon>Orbales</taxon>
        <taxon>Orbaceae</taxon>
        <taxon>Orbus</taxon>
    </lineage>
</organism>
<dbReference type="InterPro" id="IPR000340">
    <property type="entry name" value="Dual-sp_phosphatase_cat-dom"/>
</dbReference>
<feature type="transmembrane region" description="Helical" evidence="1">
    <location>
        <begin position="131"/>
        <end position="150"/>
    </location>
</feature>
<feature type="transmembrane region" description="Helical" evidence="1">
    <location>
        <begin position="241"/>
        <end position="259"/>
    </location>
</feature>
<keyword evidence="1" id="KW-0472">Membrane</keyword>
<feature type="transmembrane region" description="Helical" evidence="1">
    <location>
        <begin position="89"/>
        <end position="111"/>
    </location>
</feature>
<name>A0ABP9MWM6_9GAMM</name>
<feature type="domain" description="Tyrosine-protein phosphatase" evidence="2">
    <location>
        <begin position="298"/>
        <end position="436"/>
    </location>
</feature>
<dbReference type="SUPFAM" id="SSF52799">
    <property type="entry name" value="(Phosphotyrosine protein) phosphatases II"/>
    <property type="match status" value="1"/>
</dbReference>
<dbReference type="PANTHER" id="PTHR47216:SF4">
    <property type="entry name" value="OS01G0859400 PROTEIN"/>
    <property type="match status" value="1"/>
</dbReference>
<keyword evidence="5" id="KW-1185">Reference proteome</keyword>
<dbReference type="RefSeq" id="WP_345487451.1">
    <property type="nucleotide sequence ID" value="NZ_BAABHY010000001.1"/>
</dbReference>
<evidence type="ECO:0000313" key="5">
    <source>
        <dbReference type="Proteomes" id="UP001500171"/>
    </source>
</evidence>
<dbReference type="EMBL" id="BAABHY010000001">
    <property type="protein sequence ID" value="GAA5103602.1"/>
    <property type="molecule type" value="Genomic_DNA"/>
</dbReference>
<evidence type="ECO:0000259" key="2">
    <source>
        <dbReference type="PROSITE" id="PS50054"/>
    </source>
</evidence>
<sequence length="437" mass="50413">MFLPRQTGLWRYSIFYLIVLSIFFFSTYGFANWVTALRSDVGTAVFNWEKQIPLWPWTIIPYWSIDLFYGFAILLARTKLELNNLVKRLFTAQFICIIAFLLWPLMFSFQRPILDGYFGMLFDILMGFDKPYNQAPSLHITLLVILWAFYVQHLKGWLRYFLHLWFSLIGISVLTTWQHHFLDVPLGALTGAICVWLWPADRMSIFYKPIYPKQWRWATLYFVNMVISVIIAYWLGGWALWLLWLSAALAIATLSYGIIGANGFQKQKSGQFEPVVGGLLLPYRCIMRINSQLWTRGQPAFNHVVDNLYIGKLPTKRLFTLHPFAAVIDLCAELAVPVLKTHYTLIPVLDMTVPSIEDCKKGVQAIDAARHDGDILVCCALGYSRSATIVLAWLLVRGFANNVEQAIAILKKARPHVVINDKHLNVLNQWERLINEK</sequence>
<dbReference type="PROSITE" id="PS50054">
    <property type="entry name" value="TYR_PHOSPHATASE_DUAL"/>
    <property type="match status" value="1"/>
</dbReference>
<dbReference type="InterPro" id="IPR020422">
    <property type="entry name" value="TYR_PHOSPHATASE_DUAL_dom"/>
</dbReference>
<feature type="transmembrane region" description="Helical" evidence="1">
    <location>
        <begin position="12"/>
        <end position="34"/>
    </location>
</feature>
<reference evidence="5" key="1">
    <citation type="journal article" date="2019" name="Int. J. Syst. Evol. Microbiol.">
        <title>The Global Catalogue of Microorganisms (GCM) 10K type strain sequencing project: providing services to taxonomists for standard genome sequencing and annotation.</title>
        <authorList>
            <consortium name="The Broad Institute Genomics Platform"/>
            <consortium name="The Broad Institute Genome Sequencing Center for Infectious Disease"/>
            <person name="Wu L."/>
            <person name="Ma J."/>
        </authorList>
    </citation>
    <scope>NUCLEOTIDE SEQUENCE [LARGE SCALE GENOMIC DNA]</scope>
    <source>
        <strain evidence="5">JCM 18050</strain>
    </source>
</reference>
<dbReference type="CDD" id="cd03386">
    <property type="entry name" value="PAP2_Aur1_like"/>
    <property type="match status" value="1"/>
</dbReference>
<accession>A0ABP9MWM6</accession>
<feature type="transmembrane region" description="Helical" evidence="1">
    <location>
        <begin position="157"/>
        <end position="174"/>
    </location>
</feature>
<feature type="transmembrane region" description="Helical" evidence="1">
    <location>
        <begin position="54"/>
        <end position="77"/>
    </location>
</feature>
<dbReference type="InterPro" id="IPR000387">
    <property type="entry name" value="Tyr_Pase_dom"/>
</dbReference>
<evidence type="ECO:0000313" key="4">
    <source>
        <dbReference type="EMBL" id="GAA5103602.1"/>
    </source>
</evidence>
<evidence type="ECO:0000259" key="3">
    <source>
        <dbReference type="PROSITE" id="PS50056"/>
    </source>
</evidence>
<gene>
    <name evidence="4" type="ORF">GCM10023211_00190</name>
</gene>
<dbReference type="Pfam" id="PF00782">
    <property type="entry name" value="DSPc"/>
    <property type="match status" value="1"/>
</dbReference>
<evidence type="ECO:0000256" key="1">
    <source>
        <dbReference type="SAM" id="Phobius"/>
    </source>
</evidence>
<protein>
    <submittedName>
        <fullName evidence="4">Phosphatase PAP2/dual specificity phosphatase family protein</fullName>
    </submittedName>
</protein>
<dbReference type="Proteomes" id="UP001500171">
    <property type="component" value="Unassembled WGS sequence"/>
</dbReference>
<feature type="transmembrane region" description="Helical" evidence="1">
    <location>
        <begin position="180"/>
        <end position="198"/>
    </location>
</feature>
<keyword evidence="1" id="KW-1133">Transmembrane helix</keyword>
<dbReference type="PANTHER" id="PTHR47216">
    <property type="match status" value="1"/>
</dbReference>
<dbReference type="Gene3D" id="3.90.190.10">
    <property type="entry name" value="Protein tyrosine phosphatase superfamily"/>
    <property type="match status" value="1"/>
</dbReference>
<feature type="domain" description="Tyrosine specific protein phosphatases" evidence="3">
    <location>
        <begin position="357"/>
        <end position="425"/>
    </location>
</feature>
<dbReference type="SMART" id="SM00195">
    <property type="entry name" value="DSPc"/>
    <property type="match status" value="1"/>
</dbReference>
<dbReference type="CDD" id="cd14527">
    <property type="entry name" value="DSP_bac"/>
    <property type="match status" value="1"/>
</dbReference>
<comment type="caution">
    <text evidence="4">The sequence shown here is derived from an EMBL/GenBank/DDBJ whole genome shotgun (WGS) entry which is preliminary data.</text>
</comment>
<keyword evidence="1" id="KW-0812">Transmembrane</keyword>